<accession>A0A3S0WRB6</accession>
<dbReference type="EMBL" id="RZGR01000020">
    <property type="protein sequence ID" value="RUQ85126.1"/>
    <property type="molecule type" value="Genomic_DNA"/>
</dbReference>
<name>A0A3S0WRB6_9GAMM</name>
<keyword evidence="3" id="KW-1185">Reference proteome</keyword>
<evidence type="ECO:0000313" key="2">
    <source>
        <dbReference type="EMBL" id="RUQ85126.1"/>
    </source>
</evidence>
<sequence length="269" mass="32107">MMRKYSLRQTASQYLKLGNQGSYKTKKQRAYVIRKMIDDLYTLGDVPSSWKNLQSHHIHQLVAHWKSSKMRAGTIINHMTIVRHYLNSIGCFISEIDNKSLQLKKTTKSRKRKLKINHDHWQLWDNPIPRLIMALQTEFGLTFQESIYIKPEINIQSDSVWITRNIAFNSLDRTIPIRFEMQKTILDEVKNITRGKSIAEFNDYEDTRIAWRKALKKYALPINKAYRYLYAKHMAQYLLPILGKYETYWVIRDEMGIKSRDSLWRYLNE</sequence>
<evidence type="ECO:0000259" key="1">
    <source>
        <dbReference type="Pfam" id="PF12834"/>
    </source>
</evidence>
<dbReference type="Pfam" id="PF12834">
    <property type="entry name" value="Phage_int_SAM_2"/>
    <property type="match status" value="1"/>
</dbReference>
<protein>
    <submittedName>
        <fullName evidence="2">Integrase</fullName>
    </submittedName>
</protein>
<dbReference type="AlphaFoldDB" id="A0A3S0WRB6"/>
<gene>
    <name evidence="2" type="ORF">EKM59_07365</name>
</gene>
<organism evidence="2 3">
    <name type="scientific">Legionella septentrionalis</name>
    <dbReference type="NCBI Taxonomy" id="2498109"/>
    <lineage>
        <taxon>Bacteria</taxon>
        <taxon>Pseudomonadati</taxon>
        <taxon>Pseudomonadota</taxon>
        <taxon>Gammaproteobacteria</taxon>
        <taxon>Legionellales</taxon>
        <taxon>Legionellaceae</taxon>
        <taxon>Legionella</taxon>
    </lineage>
</organism>
<proteinExistence type="predicted"/>
<comment type="caution">
    <text evidence="2">The sequence shown here is derived from an EMBL/GenBank/DDBJ whole genome shotgun (WGS) entry which is preliminary data.</text>
</comment>
<evidence type="ECO:0000313" key="3">
    <source>
        <dbReference type="Proteomes" id="UP000288012"/>
    </source>
</evidence>
<reference evidence="2 3" key="1">
    <citation type="submission" date="2018-12" db="EMBL/GenBank/DDBJ databases">
        <title>Legionella sp,whole genome shotgun sequence.</title>
        <authorList>
            <person name="Wu H."/>
        </authorList>
    </citation>
    <scope>NUCLEOTIDE SEQUENCE [LARGE SCALE GENOMIC DNA]</scope>
    <source>
        <strain evidence="3">km714</strain>
    </source>
</reference>
<feature type="domain" description="Putative integrase N-terminal" evidence="1">
    <location>
        <begin position="17"/>
        <end position="90"/>
    </location>
</feature>
<dbReference type="Proteomes" id="UP000288012">
    <property type="component" value="Unassembled WGS sequence"/>
</dbReference>
<dbReference type="InterPro" id="IPR024457">
    <property type="entry name" value="Putative_integrase_N"/>
</dbReference>